<dbReference type="EMBL" id="NSKE01000004">
    <property type="protein sequence ID" value="PAU94510.1"/>
    <property type="molecule type" value="Genomic_DNA"/>
</dbReference>
<proteinExistence type="predicted"/>
<accession>A0A2A2GBE0</accession>
<dbReference type="AlphaFoldDB" id="A0A2A2GBE0"/>
<evidence type="ECO:0008006" key="3">
    <source>
        <dbReference type="Google" id="ProtNLM"/>
    </source>
</evidence>
<dbReference type="Proteomes" id="UP000218831">
    <property type="component" value="Unassembled WGS sequence"/>
</dbReference>
<comment type="caution">
    <text evidence="1">The sequence shown here is derived from an EMBL/GenBank/DDBJ whole genome shotgun (WGS) entry which is preliminary data.</text>
</comment>
<sequence>MSQVLARIENGFSGKLADNFRAFAVDKKRFKNFYNGFTEYFSAINLFRNGGKFWMELLLFVILISPAIHAQGTEDIPDSRESSELSVYVDCQSCDYDHIRREITFVNYVRDPQPADIHLFITYENTGSGGRQYELTFIGRRDFKDIEYTLNHIVDREASDDERREGLNEIIKTGLAGYVIQVSDPSLYRLEYLGSESDQSLDREVKDPWNYWVFEIYAGSLQMDLESNQKEFDSRWGFYADHVTEEWKIRFRPYFNYEFVEIDRQGQDDPVTSKRHRHGINSYVIKSLDDHWSLGVFGDYLTRNDRNYRHRFRLTPGIEYNIFPYQEATRKSFTFTYRVGYAYADYYEETIFKKNNENLVNQELSASVRIKQPWGEIQGGVEGSHYLHDFAQRRAEMFGDISIRLTEGLSLSFYTRLEMIQDQLSLPIGDTSLEDVLLQQKELATDFSVYGSISLSYTFGSDFANVVNTRF</sequence>
<keyword evidence="2" id="KW-1185">Reference proteome</keyword>
<gene>
    <name evidence="1" type="ORF">CK503_06860</name>
</gene>
<evidence type="ECO:0000313" key="1">
    <source>
        <dbReference type="EMBL" id="PAU94510.1"/>
    </source>
</evidence>
<dbReference type="OrthoDB" id="1489343at2"/>
<organism evidence="1 2">
    <name type="scientific">Fodinibius salipaludis</name>
    <dbReference type="NCBI Taxonomy" id="2032627"/>
    <lineage>
        <taxon>Bacteria</taxon>
        <taxon>Pseudomonadati</taxon>
        <taxon>Balneolota</taxon>
        <taxon>Balneolia</taxon>
        <taxon>Balneolales</taxon>
        <taxon>Balneolaceae</taxon>
        <taxon>Fodinibius</taxon>
    </lineage>
</organism>
<dbReference type="RefSeq" id="WP_095606051.1">
    <property type="nucleotide sequence ID" value="NZ_NSKE01000004.1"/>
</dbReference>
<name>A0A2A2GBE0_9BACT</name>
<protein>
    <recommendedName>
        <fullName evidence="3">DUF481 domain-containing protein</fullName>
    </recommendedName>
</protein>
<reference evidence="1 2" key="1">
    <citation type="submission" date="2017-08" db="EMBL/GenBank/DDBJ databases">
        <title>Aliifodinibius alkalisoli sp. nov., isolated from saline alkaline soil.</title>
        <authorList>
            <person name="Liu D."/>
            <person name="Zhang G."/>
        </authorList>
    </citation>
    <scope>NUCLEOTIDE SEQUENCE [LARGE SCALE GENOMIC DNA]</scope>
    <source>
        <strain evidence="1 2">WN023</strain>
    </source>
</reference>
<evidence type="ECO:0000313" key="2">
    <source>
        <dbReference type="Proteomes" id="UP000218831"/>
    </source>
</evidence>